<dbReference type="AlphaFoldDB" id="A0A1E2USS2"/>
<protein>
    <submittedName>
        <fullName evidence="1">Uncharacterized protein</fullName>
    </submittedName>
</protein>
<keyword evidence="2" id="KW-1185">Reference proteome</keyword>
<accession>A0A1E2USS2</accession>
<reference evidence="1 2" key="1">
    <citation type="submission" date="2016-03" db="EMBL/GenBank/DDBJ databases">
        <title>Chemosynthetic sulphur-oxidizing symbionts of marine invertebrate animals are capable of nitrogen fixation.</title>
        <authorList>
            <person name="Petersen J.M."/>
            <person name="Kemper A."/>
            <person name="Gruber-Vodicka H."/>
            <person name="Cardini U."/>
            <person name="Geest Mvander."/>
            <person name="Kleiner M."/>
            <person name="Bulgheresi S."/>
            <person name="Fussmann M."/>
            <person name="Herbold C."/>
            <person name="Seah B.K.B."/>
            <person name="Antony C.Paul."/>
            <person name="Liu D."/>
            <person name="Belitz A."/>
            <person name="Weber M."/>
        </authorList>
    </citation>
    <scope>NUCLEOTIDE SEQUENCE [LARGE SCALE GENOMIC DNA]</scope>
    <source>
        <strain evidence="1">G_D</strain>
    </source>
</reference>
<organism evidence="1 2">
    <name type="scientific">Candidatus Thiodiazotropha endoloripes</name>
    <dbReference type="NCBI Taxonomy" id="1818881"/>
    <lineage>
        <taxon>Bacteria</taxon>
        <taxon>Pseudomonadati</taxon>
        <taxon>Pseudomonadota</taxon>
        <taxon>Gammaproteobacteria</taxon>
        <taxon>Chromatiales</taxon>
        <taxon>Sedimenticolaceae</taxon>
        <taxon>Candidatus Thiodiazotropha</taxon>
    </lineage>
</organism>
<evidence type="ECO:0000313" key="1">
    <source>
        <dbReference type="EMBL" id="ODB97789.1"/>
    </source>
</evidence>
<comment type="caution">
    <text evidence="1">The sequence shown here is derived from an EMBL/GenBank/DDBJ whole genome shotgun (WGS) entry which is preliminary data.</text>
</comment>
<dbReference type="STRING" id="1818881.A3196_14105"/>
<evidence type="ECO:0000313" key="2">
    <source>
        <dbReference type="Proteomes" id="UP000094849"/>
    </source>
</evidence>
<name>A0A1E2USS2_9GAMM</name>
<dbReference type="Proteomes" id="UP000094849">
    <property type="component" value="Unassembled WGS sequence"/>
</dbReference>
<sequence length="209" mass="24560">MNLSKIHIDKLQLETTSKINNTKKDYKYYKLSLHKEYYETEQHHFECNDFEEPALSEIDIYQIDLIKQLYSNIESSVLDYSEYIIIMIYELIESTHLINKQLATAIPIVKGIPERSITEITTISHSGKLYKNNKTICLHRGRITYTKDWLTFENVERINNNNTLFKFIVNYSGSILNGFAFTELNKSSKDDLKLSNCTLYISDFSNVWK</sequence>
<gene>
    <name evidence="1" type="ORF">A3196_14105</name>
</gene>
<dbReference type="EMBL" id="LVJZ01000003">
    <property type="protein sequence ID" value="ODB97789.1"/>
    <property type="molecule type" value="Genomic_DNA"/>
</dbReference>
<proteinExistence type="predicted"/>